<dbReference type="InterPro" id="IPR036291">
    <property type="entry name" value="NAD(P)-bd_dom_sf"/>
</dbReference>
<dbReference type="InterPro" id="IPR020904">
    <property type="entry name" value="Sc_DH/Rdtase_CS"/>
</dbReference>
<evidence type="ECO:0000313" key="3">
    <source>
        <dbReference type="EMBL" id="MBM9475225.1"/>
    </source>
</evidence>
<dbReference type="InterPro" id="IPR050259">
    <property type="entry name" value="SDR"/>
</dbReference>
<dbReference type="PANTHER" id="PTHR42879">
    <property type="entry name" value="3-OXOACYL-(ACYL-CARRIER-PROTEIN) REDUCTASE"/>
    <property type="match status" value="1"/>
</dbReference>
<keyword evidence="4" id="KW-1185">Reference proteome</keyword>
<dbReference type="AlphaFoldDB" id="A0A938YLQ7"/>
<dbReference type="EMBL" id="JAERWL010000002">
    <property type="protein sequence ID" value="MBM9475225.1"/>
    <property type="molecule type" value="Genomic_DNA"/>
</dbReference>
<reference evidence="3" key="1">
    <citation type="submission" date="2021-01" db="EMBL/GenBank/DDBJ databases">
        <title>KCTC 19127 draft genome.</title>
        <authorList>
            <person name="An D."/>
        </authorList>
    </citation>
    <scope>NUCLEOTIDE SEQUENCE</scope>
    <source>
        <strain evidence="3">KCTC 19127</strain>
    </source>
</reference>
<organism evidence="3 4">
    <name type="scientific">Nakamurella flavida</name>
    <dbReference type="NCBI Taxonomy" id="363630"/>
    <lineage>
        <taxon>Bacteria</taxon>
        <taxon>Bacillati</taxon>
        <taxon>Actinomycetota</taxon>
        <taxon>Actinomycetes</taxon>
        <taxon>Nakamurellales</taxon>
        <taxon>Nakamurellaceae</taxon>
        <taxon>Nakamurella</taxon>
    </lineage>
</organism>
<comment type="similarity">
    <text evidence="1">Belongs to the short-chain dehydrogenases/reductases (SDR) family.</text>
</comment>
<proteinExistence type="inferred from homology"/>
<gene>
    <name evidence="3" type="ORF">JL107_02080</name>
</gene>
<evidence type="ECO:0000313" key="4">
    <source>
        <dbReference type="Proteomes" id="UP000663801"/>
    </source>
</evidence>
<dbReference type="FunFam" id="3.40.50.720:FF:000084">
    <property type="entry name" value="Short-chain dehydrogenase reductase"/>
    <property type="match status" value="1"/>
</dbReference>
<dbReference type="PRINTS" id="PR00080">
    <property type="entry name" value="SDRFAMILY"/>
</dbReference>
<name>A0A938YLQ7_9ACTN</name>
<evidence type="ECO:0000256" key="1">
    <source>
        <dbReference type="ARBA" id="ARBA00006484"/>
    </source>
</evidence>
<dbReference type="RefSeq" id="WP_205255363.1">
    <property type="nucleotide sequence ID" value="NZ_BAAAPV010000001.1"/>
</dbReference>
<dbReference type="PANTHER" id="PTHR42879:SF2">
    <property type="entry name" value="3-OXOACYL-[ACYL-CARRIER-PROTEIN] REDUCTASE FABG"/>
    <property type="match status" value="1"/>
</dbReference>
<dbReference type="Gene3D" id="3.40.50.720">
    <property type="entry name" value="NAD(P)-binding Rossmann-like Domain"/>
    <property type="match status" value="1"/>
</dbReference>
<evidence type="ECO:0000256" key="2">
    <source>
        <dbReference type="ARBA" id="ARBA00023002"/>
    </source>
</evidence>
<dbReference type="PROSITE" id="PS00061">
    <property type="entry name" value="ADH_SHORT"/>
    <property type="match status" value="1"/>
</dbReference>
<accession>A0A938YLQ7</accession>
<dbReference type="Proteomes" id="UP000663801">
    <property type="component" value="Unassembled WGS sequence"/>
</dbReference>
<dbReference type="PRINTS" id="PR00081">
    <property type="entry name" value="GDHRDH"/>
</dbReference>
<dbReference type="GO" id="GO:0016491">
    <property type="term" value="F:oxidoreductase activity"/>
    <property type="evidence" value="ECO:0007669"/>
    <property type="project" value="UniProtKB-KW"/>
</dbReference>
<dbReference type="SUPFAM" id="SSF51735">
    <property type="entry name" value="NAD(P)-binding Rossmann-fold domains"/>
    <property type="match status" value="1"/>
</dbReference>
<keyword evidence="2" id="KW-0560">Oxidoreductase</keyword>
<sequence>MTDAVAAASPIAPRRPRRVLVTGGASGIGRACAEALAALGDQVTVADLDAAAATDVAEQIGGRAWVVDLAHTAALDDLSLDVDVLVNCAGLQRVAPVHEFSPADFRLLHAVMLEAPFLLIRACLPGMYERGWGRIVNLSSVHGLVASEFKVGYVAAKHGLEGLSKAVALEGGPHGVTSNCVNPGYVRTPLVTRQIADQARLHGIDEDRVITDVLLAESANKRLVEPGEVAGLVVFLVGEHSGMINGASYAMDGGWTAR</sequence>
<dbReference type="GO" id="GO:0032787">
    <property type="term" value="P:monocarboxylic acid metabolic process"/>
    <property type="evidence" value="ECO:0007669"/>
    <property type="project" value="UniProtKB-ARBA"/>
</dbReference>
<dbReference type="InterPro" id="IPR002347">
    <property type="entry name" value="SDR_fam"/>
</dbReference>
<dbReference type="Pfam" id="PF13561">
    <property type="entry name" value="adh_short_C2"/>
    <property type="match status" value="1"/>
</dbReference>
<comment type="caution">
    <text evidence="3">The sequence shown here is derived from an EMBL/GenBank/DDBJ whole genome shotgun (WGS) entry which is preliminary data.</text>
</comment>
<protein>
    <submittedName>
        <fullName evidence="3">SDR family oxidoreductase</fullName>
    </submittedName>
</protein>